<keyword evidence="1" id="KW-0472">Membrane</keyword>
<protein>
    <submittedName>
        <fullName evidence="2">Uncharacterized protein</fullName>
    </submittedName>
</protein>
<dbReference type="EMBL" id="CP006608">
    <property type="protein sequence ID" value="AGR58362.1"/>
    <property type="molecule type" value="Genomic_DNA"/>
</dbReference>
<dbReference type="AlphaFoldDB" id="S5NDL5"/>
<dbReference type="KEGG" id="sbz:A464_1176"/>
<gene>
    <name evidence="2" type="ORF">A464_1176</name>
</gene>
<feature type="transmembrane region" description="Helical" evidence="1">
    <location>
        <begin position="31"/>
        <end position="52"/>
    </location>
</feature>
<dbReference type="PATRIC" id="fig|1197719.3.peg.1170"/>
<name>S5NDL5_SALBN</name>
<dbReference type="HOGENOM" id="CLU_2976617_0_0_6"/>
<dbReference type="Proteomes" id="UP000015042">
    <property type="component" value="Chromosome"/>
</dbReference>
<sequence length="58" mass="6944">MFLCYLIVLSLLRKCVTNLRALIECNYKKYFSIFIVLSQELNFFFLPSVLYFPSWPVV</sequence>
<evidence type="ECO:0000313" key="2">
    <source>
        <dbReference type="EMBL" id="AGR58362.1"/>
    </source>
</evidence>
<keyword evidence="1" id="KW-0812">Transmembrane</keyword>
<evidence type="ECO:0000256" key="1">
    <source>
        <dbReference type="SAM" id="Phobius"/>
    </source>
</evidence>
<evidence type="ECO:0000313" key="3">
    <source>
        <dbReference type="Proteomes" id="UP000015042"/>
    </source>
</evidence>
<accession>S5NDL5</accession>
<proteinExistence type="predicted"/>
<organism evidence="2 3">
    <name type="scientific">Salmonella bongori N268-08</name>
    <dbReference type="NCBI Taxonomy" id="1197719"/>
    <lineage>
        <taxon>Bacteria</taxon>
        <taxon>Pseudomonadati</taxon>
        <taxon>Pseudomonadota</taxon>
        <taxon>Gammaproteobacteria</taxon>
        <taxon>Enterobacterales</taxon>
        <taxon>Enterobacteriaceae</taxon>
        <taxon>Salmonella</taxon>
    </lineage>
</organism>
<keyword evidence="1" id="KW-1133">Transmembrane helix</keyword>
<reference evidence="2 3" key="1">
    <citation type="submission" date="2013-07" db="EMBL/GenBank/DDBJ databases">
        <title>Genome sequence of Salmonella bongori N268-08 - a rare clinical isolate.</title>
        <authorList>
            <person name="Marti R."/>
            <person name="Hagens S."/>
            <person name="Loessner M.J."/>
            <person name="Klumpp J."/>
        </authorList>
    </citation>
    <scope>NUCLEOTIDE SEQUENCE [LARGE SCALE GENOMIC DNA]</scope>
    <source>
        <strain evidence="2 3">N268-08</strain>
    </source>
</reference>